<reference evidence="5 6" key="1">
    <citation type="submission" date="2020-04" db="EMBL/GenBank/DDBJ databases">
        <title>Rhodospirillaceae bacterium KN72 isolated from deep sea.</title>
        <authorList>
            <person name="Zhang D.-C."/>
        </authorList>
    </citation>
    <scope>NUCLEOTIDE SEQUENCE [LARGE SCALE GENOMIC DNA]</scope>
    <source>
        <strain evidence="5 6">KN72</strain>
    </source>
</reference>
<dbReference type="AlphaFoldDB" id="A0A7Y0E2L0"/>
<keyword evidence="2" id="KW-0560">Oxidoreductase</keyword>
<sequence length="308" mass="34134">MMLRVPAGDGTAWARENAADIQAIAEKAGVVLLRGFDLPSPVAFRAVCQAIEPDLRPYTGGDSPRTGVTDQVYTSTEYDADLEVFLHNELSYAGWSPRIVFFGCLIPSAEGGETHIADGRQVYQAIPSDIRDRFETRGIVYLQHLWDADGKPGIGKSWQETFETDSREAVEAYLRQSGMDWTWTDYGIRTRAPHDAIVTHPKTGEKCWWNQADQWHRDLGGVKTSFGGSDDPRFDPSTAGEGSLGNHVIYGDGTEIDADDLRTIRSVTRSLEVAFPWEAGDVMVVDNVLAMHGRKPFKGERRILVAMA</sequence>
<organism evidence="5 6">
    <name type="scientific">Pacificispira spongiicola</name>
    <dbReference type="NCBI Taxonomy" id="2729598"/>
    <lineage>
        <taxon>Bacteria</taxon>
        <taxon>Pseudomonadati</taxon>
        <taxon>Pseudomonadota</taxon>
        <taxon>Alphaproteobacteria</taxon>
        <taxon>Rhodospirillales</taxon>
        <taxon>Rhodospirillaceae</taxon>
        <taxon>Pacificispira</taxon>
    </lineage>
</organism>
<dbReference type="Gene3D" id="3.60.130.10">
    <property type="entry name" value="Clavaminate synthase-like"/>
    <property type="match status" value="1"/>
</dbReference>
<dbReference type="SUPFAM" id="SSF51197">
    <property type="entry name" value="Clavaminate synthase-like"/>
    <property type="match status" value="1"/>
</dbReference>
<dbReference type="PANTHER" id="PTHR10696:SF56">
    <property type="entry name" value="TAUD_TFDA-LIKE DOMAIN-CONTAINING PROTEIN"/>
    <property type="match status" value="1"/>
</dbReference>
<keyword evidence="5" id="KW-0223">Dioxygenase</keyword>
<gene>
    <name evidence="5" type="ORF">HH303_16395</name>
</gene>
<comment type="cofactor">
    <cofactor evidence="1">
        <name>Fe(2+)</name>
        <dbReference type="ChEBI" id="CHEBI:29033"/>
    </cofactor>
</comment>
<dbReference type="InterPro" id="IPR042098">
    <property type="entry name" value="TauD-like_sf"/>
</dbReference>
<dbReference type="RefSeq" id="WP_169626466.1">
    <property type="nucleotide sequence ID" value="NZ_JABBNT010000005.1"/>
</dbReference>
<evidence type="ECO:0000256" key="1">
    <source>
        <dbReference type="ARBA" id="ARBA00001954"/>
    </source>
</evidence>
<name>A0A7Y0E2L0_9PROT</name>
<dbReference type="Proteomes" id="UP000539372">
    <property type="component" value="Unassembled WGS sequence"/>
</dbReference>
<evidence type="ECO:0000256" key="2">
    <source>
        <dbReference type="ARBA" id="ARBA00023002"/>
    </source>
</evidence>
<evidence type="ECO:0000259" key="4">
    <source>
        <dbReference type="Pfam" id="PF02668"/>
    </source>
</evidence>
<protein>
    <submittedName>
        <fullName evidence="5">TauD/TfdA family dioxygenase</fullName>
    </submittedName>
</protein>
<evidence type="ECO:0000256" key="3">
    <source>
        <dbReference type="ARBA" id="ARBA00023194"/>
    </source>
</evidence>
<dbReference type="EMBL" id="JABBNT010000005">
    <property type="protein sequence ID" value="NMM46075.1"/>
    <property type="molecule type" value="Genomic_DNA"/>
</dbReference>
<proteinExistence type="predicted"/>
<dbReference type="GO" id="GO:0016706">
    <property type="term" value="F:2-oxoglutarate-dependent dioxygenase activity"/>
    <property type="evidence" value="ECO:0007669"/>
    <property type="project" value="UniProtKB-ARBA"/>
</dbReference>
<dbReference type="Pfam" id="PF02668">
    <property type="entry name" value="TauD"/>
    <property type="match status" value="1"/>
</dbReference>
<evidence type="ECO:0000313" key="5">
    <source>
        <dbReference type="EMBL" id="NMM46075.1"/>
    </source>
</evidence>
<accession>A0A7Y0E2L0</accession>
<dbReference type="InterPro" id="IPR003819">
    <property type="entry name" value="TauD/TfdA-like"/>
</dbReference>
<evidence type="ECO:0000313" key="6">
    <source>
        <dbReference type="Proteomes" id="UP000539372"/>
    </source>
</evidence>
<dbReference type="InterPro" id="IPR050411">
    <property type="entry name" value="AlphaKG_dependent_hydroxylases"/>
</dbReference>
<keyword evidence="6" id="KW-1185">Reference proteome</keyword>
<dbReference type="GO" id="GO:0017000">
    <property type="term" value="P:antibiotic biosynthetic process"/>
    <property type="evidence" value="ECO:0007669"/>
    <property type="project" value="UniProtKB-KW"/>
</dbReference>
<feature type="domain" description="TauD/TfdA-like" evidence="4">
    <location>
        <begin position="12"/>
        <end position="305"/>
    </location>
</feature>
<comment type="caution">
    <text evidence="5">The sequence shown here is derived from an EMBL/GenBank/DDBJ whole genome shotgun (WGS) entry which is preliminary data.</text>
</comment>
<keyword evidence="3" id="KW-0045">Antibiotic biosynthesis</keyword>
<dbReference type="PANTHER" id="PTHR10696">
    <property type="entry name" value="GAMMA-BUTYROBETAINE HYDROXYLASE-RELATED"/>
    <property type="match status" value="1"/>
</dbReference>